<dbReference type="InterPro" id="IPR003593">
    <property type="entry name" value="AAA+_ATPase"/>
</dbReference>
<dbReference type="PANTHER" id="PTHR43335">
    <property type="entry name" value="ABC TRANSPORTER, ATP-BINDING PROTEIN"/>
    <property type="match status" value="1"/>
</dbReference>
<name>A0ABP5TQG3_9PSEU</name>
<dbReference type="GO" id="GO:0005524">
    <property type="term" value="F:ATP binding"/>
    <property type="evidence" value="ECO:0007669"/>
    <property type="project" value="UniProtKB-KW"/>
</dbReference>
<proteinExistence type="inferred from homology"/>
<dbReference type="PROSITE" id="PS50893">
    <property type="entry name" value="ABC_TRANSPORTER_2"/>
    <property type="match status" value="1"/>
</dbReference>
<dbReference type="InterPro" id="IPR027417">
    <property type="entry name" value="P-loop_NTPase"/>
</dbReference>
<keyword evidence="3" id="KW-0547">Nucleotide-binding</keyword>
<evidence type="ECO:0000256" key="3">
    <source>
        <dbReference type="ARBA" id="ARBA00022741"/>
    </source>
</evidence>
<keyword evidence="2" id="KW-0813">Transport</keyword>
<keyword evidence="4 6" id="KW-0067">ATP-binding</keyword>
<keyword evidence="7" id="KW-1185">Reference proteome</keyword>
<evidence type="ECO:0000313" key="7">
    <source>
        <dbReference type="Proteomes" id="UP001501218"/>
    </source>
</evidence>
<organism evidence="6 7">
    <name type="scientific">Saccharopolyspora halophila</name>
    <dbReference type="NCBI Taxonomy" id="405551"/>
    <lineage>
        <taxon>Bacteria</taxon>
        <taxon>Bacillati</taxon>
        <taxon>Actinomycetota</taxon>
        <taxon>Actinomycetes</taxon>
        <taxon>Pseudonocardiales</taxon>
        <taxon>Pseudonocardiaceae</taxon>
        <taxon>Saccharopolyspora</taxon>
    </lineage>
</organism>
<accession>A0ABP5TQG3</accession>
<dbReference type="Proteomes" id="UP001501218">
    <property type="component" value="Unassembled WGS sequence"/>
</dbReference>
<evidence type="ECO:0000256" key="1">
    <source>
        <dbReference type="ARBA" id="ARBA00005417"/>
    </source>
</evidence>
<feature type="domain" description="ABC transporter" evidence="5">
    <location>
        <begin position="4"/>
        <end position="232"/>
    </location>
</feature>
<dbReference type="InterPro" id="IPR017871">
    <property type="entry name" value="ABC_transporter-like_CS"/>
</dbReference>
<dbReference type="Gene3D" id="3.40.50.300">
    <property type="entry name" value="P-loop containing nucleotide triphosphate hydrolases"/>
    <property type="match status" value="1"/>
</dbReference>
<comment type="similarity">
    <text evidence="1">Belongs to the ABC transporter superfamily.</text>
</comment>
<evidence type="ECO:0000256" key="4">
    <source>
        <dbReference type="ARBA" id="ARBA00022840"/>
    </source>
</evidence>
<dbReference type="PANTHER" id="PTHR43335:SF2">
    <property type="entry name" value="ABC TRANSPORTER, ATP-BINDING PROTEIN"/>
    <property type="match status" value="1"/>
</dbReference>
<protein>
    <submittedName>
        <fullName evidence="6">ABC transporter ATP-binding protein</fullName>
    </submittedName>
</protein>
<dbReference type="InterPro" id="IPR003439">
    <property type="entry name" value="ABC_transporter-like_ATP-bd"/>
</dbReference>
<comment type="caution">
    <text evidence="6">The sequence shown here is derived from an EMBL/GenBank/DDBJ whole genome shotgun (WGS) entry which is preliminary data.</text>
</comment>
<dbReference type="EMBL" id="BAAARA010000015">
    <property type="protein sequence ID" value="GAA2357383.1"/>
    <property type="molecule type" value="Genomic_DNA"/>
</dbReference>
<dbReference type="RefSeq" id="WP_344134927.1">
    <property type="nucleotide sequence ID" value="NZ_BAAARA010000015.1"/>
</dbReference>
<dbReference type="SMART" id="SM00382">
    <property type="entry name" value="AAA"/>
    <property type="match status" value="1"/>
</dbReference>
<dbReference type="SUPFAM" id="SSF52540">
    <property type="entry name" value="P-loop containing nucleoside triphosphate hydrolases"/>
    <property type="match status" value="1"/>
</dbReference>
<evidence type="ECO:0000256" key="2">
    <source>
        <dbReference type="ARBA" id="ARBA00022448"/>
    </source>
</evidence>
<evidence type="ECO:0000313" key="6">
    <source>
        <dbReference type="EMBL" id="GAA2357383.1"/>
    </source>
</evidence>
<sequence length="244" mass="26584">MTAVRIEAVSHSYGSRNALARVNLELSTGVTALLGPNGAGKSTLLGLLSSALRLQRGTIEIDELSPDRDARRYRESIGFLPQQFSVPNHLTCAEFLTLTAWWRRVGRRRRPELVREALEAVALQDRASAKIRSLSGGMLRRLGIAQAMVNSPRVLLLDEPTVGLDPRQRAGLREVITELGRTRTVLVSTHLTEDVAAVADRVAVLDEGHVTFDGTLADLAKTPAPTATDLDRAYEDLVTDGDLT</sequence>
<dbReference type="Pfam" id="PF00005">
    <property type="entry name" value="ABC_tran"/>
    <property type="match status" value="1"/>
</dbReference>
<gene>
    <name evidence="6" type="ORF">GCM10009854_39760</name>
</gene>
<evidence type="ECO:0000259" key="5">
    <source>
        <dbReference type="PROSITE" id="PS50893"/>
    </source>
</evidence>
<dbReference type="PROSITE" id="PS00211">
    <property type="entry name" value="ABC_TRANSPORTER_1"/>
    <property type="match status" value="1"/>
</dbReference>
<reference evidence="7" key="1">
    <citation type="journal article" date="2019" name="Int. J. Syst. Evol. Microbiol.">
        <title>The Global Catalogue of Microorganisms (GCM) 10K type strain sequencing project: providing services to taxonomists for standard genome sequencing and annotation.</title>
        <authorList>
            <consortium name="The Broad Institute Genomics Platform"/>
            <consortium name="The Broad Institute Genome Sequencing Center for Infectious Disease"/>
            <person name="Wu L."/>
            <person name="Ma J."/>
        </authorList>
    </citation>
    <scope>NUCLEOTIDE SEQUENCE [LARGE SCALE GENOMIC DNA]</scope>
    <source>
        <strain evidence="7">JCM 16221</strain>
    </source>
</reference>